<protein>
    <submittedName>
        <fullName evidence="1">Uncharacterized protein</fullName>
    </submittedName>
</protein>
<organism evidence="1 2">
    <name type="scientific">Aeromonas media</name>
    <dbReference type="NCBI Taxonomy" id="651"/>
    <lineage>
        <taxon>Bacteria</taxon>
        <taxon>Pseudomonadati</taxon>
        <taxon>Pseudomonadota</taxon>
        <taxon>Gammaproteobacteria</taxon>
        <taxon>Aeromonadales</taxon>
        <taxon>Aeromonadaceae</taxon>
        <taxon>Aeromonas</taxon>
    </lineage>
</organism>
<sequence>MKANEIGNLECVVVYTCRGKDKILSEGGSQAWRIDMSKASKHRYLVCVQNRNQTWGQASAEHQTAFLIGKISSVEKSMEADASDRAIIKISEYADLNVPNSWDGNRNPVAYTKLSDFGIHSVEDFENLNWCRLGTRFKLNLGDQEPEMTRMPGDDYEAVMLDELPSPIVATSIPLSIDEAKLGLALKFGVRVDQIDITIRG</sequence>
<reference evidence="1" key="1">
    <citation type="submission" date="2022-01" db="EMBL/GenBank/DDBJ databases">
        <title>Comparison of Fish pathogen Aeromonas spp.</title>
        <authorList>
            <person name="Dubey S."/>
            <person name="Sorum H."/>
            <person name="Munangandu H.M."/>
        </authorList>
    </citation>
    <scope>NUCLEOTIDE SEQUENCE</scope>
    <source>
        <strain evidence="1">SD/21-15</strain>
    </source>
</reference>
<name>A0AAW5RJ16_AERME</name>
<dbReference type="EMBL" id="JAJVCY010000002">
    <property type="protein sequence ID" value="MCV3287038.1"/>
    <property type="molecule type" value="Genomic_DNA"/>
</dbReference>
<dbReference type="Proteomes" id="UP001208651">
    <property type="component" value="Unassembled WGS sequence"/>
</dbReference>
<evidence type="ECO:0000313" key="1">
    <source>
        <dbReference type="EMBL" id="MCV3287038.1"/>
    </source>
</evidence>
<proteinExistence type="predicted"/>
<dbReference type="RefSeq" id="WP_082030026.1">
    <property type="nucleotide sequence ID" value="NZ_CAWMGL010000106.1"/>
</dbReference>
<gene>
    <name evidence="1" type="ORF">LZT28_02035</name>
</gene>
<dbReference type="AlphaFoldDB" id="A0AAW5RJ16"/>
<evidence type="ECO:0000313" key="2">
    <source>
        <dbReference type="Proteomes" id="UP001208651"/>
    </source>
</evidence>
<comment type="caution">
    <text evidence="1">The sequence shown here is derived from an EMBL/GenBank/DDBJ whole genome shotgun (WGS) entry which is preliminary data.</text>
</comment>
<accession>A0AAW5RJ16</accession>